<protein>
    <submittedName>
        <fullName evidence="2">Uncharacterized protein</fullName>
    </submittedName>
</protein>
<sequence length="48" mass="5367">MPPPLPCPAGDRDKSFWQEEGSARGGGRPFFKKGPSSPRPSRLTDRRR</sequence>
<organism evidence="2 3">
    <name type="scientific">Desulfovibrio piger ATCC 29098</name>
    <dbReference type="NCBI Taxonomy" id="411464"/>
    <lineage>
        <taxon>Bacteria</taxon>
        <taxon>Pseudomonadati</taxon>
        <taxon>Thermodesulfobacteriota</taxon>
        <taxon>Desulfovibrionia</taxon>
        <taxon>Desulfovibrionales</taxon>
        <taxon>Desulfovibrionaceae</taxon>
        <taxon>Desulfovibrio</taxon>
    </lineage>
</organism>
<feature type="region of interest" description="Disordered" evidence="1">
    <location>
        <begin position="1"/>
        <end position="48"/>
    </location>
</feature>
<dbReference type="AlphaFoldDB" id="B6WYD0"/>
<gene>
    <name evidence="2" type="ORF">DESPIG_03111</name>
</gene>
<proteinExistence type="predicted"/>
<accession>B6WYD0</accession>
<dbReference type="HOGENOM" id="CLU_3152073_0_0_7"/>
<reference evidence="2 3" key="1">
    <citation type="submission" date="2008-10" db="EMBL/GenBank/DDBJ databases">
        <title>Draft genome sequence of Desulvovibrio piger (ATCC 29098).</title>
        <authorList>
            <person name="Sudarsanam P."/>
            <person name="Ley R."/>
            <person name="Guruge J."/>
            <person name="Turnbaugh P.J."/>
            <person name="Mahowald M."/>
            <person name="Liep D."/>
            <person name="Gordon J."/>
        </authorList>
    </citation>
    <scope>NUCLEOTIDE SEQUENCE [LARGE SCALE GENOMIC DNA]</scope>
    <source>
        <strain evidence="2 3">ATCC 29098</strain>
    </source>
</reference>
<dbReference type="EMBL" id="ABXU01000090">
    <property type="protein sequence ID" value="EEB32008.1"/>
    <property type="molecule type" value="Genomic_DNA"/>
</dbReference>
<dbReference type="Proteomes" id="UP000003676">
    <property type="component" value="Unassembled WGS sequence"/>
</dbReference>
<name>B6WYD0_9BACT</name>
<evidence type="ECO:0000313" key="3">
    <source>
        <dbReference type="Proteomes" id="UP000003676"/>
    </source>
</evidence>
<evidence type="ECO:0000313" key="2">
    <source>
        <dbReference type="EMBL" id="EEB32008.1"/>
    </source>
</evidence>
<evidence type="ECO:0000256" key="1">
    <source>
        <dbReference type="SAM" id="MobiDB-lite"/>
    </source>
</evidence>
<comment type="caution">
    <text evidence="2">The sequence shown here is derived from an EMBL/GenBank/DDBJ whole genome shotgun (WGS) entry which is preliminary data.</text>
</comment>
<reference evidence="2 3" key="2">
    <citation type="submission" date="2008-10" db="EMBL/GenBank/DDBJ databases">
        <authorList>
            <person name="Fulton L."/>
            <person name="Clifton S."/>
            <person name="Fulton B."/>
            <person name="Xu J."/>
            <person name="Minx P."/>
            <person name="Pepin K.H."/>
            <person name="Johnson M."/>
            <person name="Bhonagiri V."/>
            <person name="Nash W.E."/>
            <person name="Mardis E.R."/>
            <person name="Wilson R.K."/>
        </authorList>
    </citation>
    <scope>NUCLEOTIDE SEQUENCE [LARGE SCALE GENOMIC DNA]</scope>
    <source>
        <strain evidence="2 3">ATCC 29098</strain>
    </source>
</reference>